<dbReference type="InterPro" id="IPR050109">
    <property type="entry name" value="HTH-type_TetR-like_transc_reg"/>
</dbReference>
<name>A0ABU9YB96_9SPHN</name>
<dbReference type="EMBL" id="JBDIME010000038">
    <property type="protein sequence ID" value="MEN2793085.1"/>
    <property type="molecule type" value="Genomic_DNA"/>
</dbReference>
<dbReference type="Pfam" id="PF14246">
    <property type="entry name" value="TetR_C_7"/>
    <property type="match status" value="1"/>
</dbReference>
<dbReference type="InterPro" id="IPR009057">
    <property type="entry name" value="Homeodomain-like_sf"/>
</dbReference>
<dbReference type="SUPFAM" id="SSF46689">
    <property type="entry name" value="Homeodomain-like"/>
    <property type="match status" value="1"/>
</dbReference>
<sequence>MEPATTRREIRKQDRREAIVDAARASFLEQGYAGTSMSGLLKTLGGSKATLWSYFRSKEELFAAVIEQVSASFRSELGGVLGSATGLEAGLIAFCRRFLLTIGSPDAVATWRMVVAESGRFPELGRIFYDRAAGFTETTLSAYLARHVATGELRSEDPKIMAQTLISLCAGRHNRLLWGVDVEEPGAIDLQARRFADVFMRAYGVAATGEASR</sequence>
<dbReference type="RefSeq" id="WP_343890192.1">
    <property type="nucleotide sequence ID" value="NZ_BAAAEH010000030.1"/>
</dbReference>
<dbReference type="PROSITE" id="PS50977">
    <property type="entry name" value="HTH_TETR_2"/>
    <property type="match status" value="1"/>
</dbReference>
<dbReference type="Proteomes" id="UP001419910">
    <property type="component" value="Unassembled WGS sequence"/>
</dbReference>
<proteinExistence type="predicted"/>
<dbReference type="PANTHER" id="PTHR30055:SF119">
    <property type="entry name" value="NALC"/>
    <property type="match status" value="1"/>
</dbReference>
<evidence type="ECO:0000256" key="2">
    <source>
        <dbReference type="PROSITE-ProRule" id="PRU00335"/>
    </source>
</evidence>
<protein>
    <submittedName>
        <fullName evidence="4">TetR/AcrR family transcriptional regulator</fullName>
    </submittedName>
</protein>
<feature type="DNA-binding region" description="H-T-H motif" evidence="2">
    <location>
        <begin position="36"/>
        <end position="55"/>
    </location>
</feature>
<comment type="caution">
    <text evidence="4">The sequence shown here is derived from an EMBL/GenBank/DDBJ whole genome shotgun (WGS) entry which is preliminary data.</text>
</comment>
<evidence type="ECO:0000313" key="5">
    <source>
        <dbReference type="Proteomes" id="UP001419910"/>
    </source>
</evidence>
<dbReference type="PRINTS" id="PR00455">
    <property type="entry name" value="HTHTETR"/>
</dbReference>
<dbReference type="InterPro" id="IPR039536">
    <property type="entry name" value="TetR_C_Proteobacteria"/>
</dbReference>
<evidence type="ECO:0000256" key="1">
    <source>
        <dbReference type="ARBA" id="ARBA00023125"/>
    </source>
</evidence>
<dbReference type="Pfam" id="PF00440">
    <property type="entry name" value="TetR_N"/>
    <property type="match status" value="1"/>
</dbReference>
<organism evidence="4 5">
    <name type="scientific">Sphingomonas oligophenolica</name>
    <dbReference type="NCBI Taxonomy" id="301154"/>
    <lineage>
        <taxon>Bacteria</taxon>
        <taxon>Pseudomonadati</taxon>
        <taxon>Pseudomonadota</taxon>
        <taxon>Alphaproteobacteria</taxon>
        <taxon>Sphingomonadales</taxon>
        <taxon>Sphingomonadaceae</taxon>
        <taxon>Sphingomonas</taxon>
    </lineage>
</organism>
<dbReference type="InterPro" id="IPR036271">
    <property type="entry name" value="Tet_transcr_reg_TetR-rel_C_sf"/>
</dbReference>
<dbReference type="Gene3D" id="1.10.357.10">
    <property type="entry name" value="Tetracycline Repressor, domain 2"/>
    <property type="match status" value="1"/>
</dbReference>
<dbReference type="Gene3D" id="1.10.10.60">
    <property type="entry name" value="Homeodomain-like"/>
    <property type="match status" value="1"/>
</dbReference>
<keyword evidence="1 2" id="KW-0238">DNA-binding</keyword>
<evidence type="ECO:0000313" key="4">
    <source>
        <dbReference type="EMBL" id="MEN2793085.1"/>
    </source>
</evidence>
<keyword evidence="5" id="KW-1185">Reference proteome</keyword>
<evidence type="ECO:0000259" key="3">
    <source>
        <dbReference type="PROSITE" id="PS50977"/>
    </source>
</evidence>
<dbReference type="InterPro" id="IPR001647">
    <property type="entry name" value="HTH_TetR"/>
</dbReference>
<feature type="domain" description="HTH tetR-type" evidence="3">
    <location>
        <begin position="13"/>
        <end position="73"/>
    </location>
</feature>
<dbReference type="PANTHER" id="PTHR30055">
    <property type="entry name" value="HTH-TYPE TRANSCRIPTIONAL REGULATOR RUTR"/>
    <property type="match status" value="1"/>
</dbReference>
<gene>
    <name evidence="4" type="ORF">ABC974_25900</name>
</gene>
<dbReference type="SUPFAM" id="SSF48498">
    <property type="entry name" value="Tetracyclin repressor-like, C-terminal domain"/>
    <property type="match status" value="1"/>
</dbReference>
<reference evidence="4 5" key="1">
    <citation type="submission" date="2024-05" db="EMBL/GenBank/DDBJ databases">
        <authorList>
            <person name="Liu Q."/>
            <person name="Xin Y.-H."/>
        </authorList>
    </citation>
    <scope>NUCLEOTIDE SEQUENCE [LARGE SCALE GENOMIC DNA]</scope>
    <source>
        <strain evidence="4 5">CGMCC 1.10181</strain>
    </source>
</reference>
<accession>A0ABU9YB96</accession>